<dbReference type="Gene3D" id="3.40.50.510">
    <property type="entry name" value="Phosphotransferase system, mannose-type IIA component"/>
    <property type="match status" value="1"/>
</dbReference>
<evidence type="ECO:0000256" key="3">
    <source>
        <dbReference type="ARBA" id="ARBA00012095"/>
    </source>
</evidence>
<dbReference type="GO" id="GO:0016020">
    <property type="term" value="C:membrane"/>
    <property type="evidence" value="ECO:0007669"/>
    <property type="project" value="InterPro"/>
</dbReference>
<dbReference type="AlphaFoldDB" id="A0A4L8IHD7"/>
<dbReference type="GO" id="GO:0047324">
    <property type="term" value="F:phosphoenolpyruvate-glycerone phosphotransferase activity"/>
    <property type="evidence" value="ECO:0007669"/>
    <property type="project" value="UniProtKB-EC"/>
</dbReference>
<dbReference type="InterPro" id="IPR039643">
    <property type="entry name" value="DhaM"/>
</dbReference>
<organism evidence="7">
    <name type="scientific">Streptococcus pneumoniae</name>
    <dbReference type="NCBI Taxonomy" id="1313"/>
    <lineage>
        <taxon>Bacteria</taxon>
        <taxon>Bacillati</taxon>
        <taxon>Bacillota</taxon>
        <taxon>Bacilli</taxon>
        <taxon>Lactobacillales</taxon>
        <taxon>Streptococcaceae</taxon>
        <taxon>Streptococcus</taxon>
    </lineage>
</organism>
<evidence type="ECO:0000259" key="6">
    <source>
        <dbReference type="PROSITE" id="PS51096"/>
    </source>
</evidence>
<dbReference type="NCBIfam" id="TIGR02364">
    <property type="entry name" value="dha_pts"/>
    <property type="match status" value="1"/>
</dbReference>
<evidence type="ECO:0000256" key="5">
    <source>
        <dbReference type="ARBA" id="ARBA00046577"/>
    </source>
</evidence>
<comment type="function">
    <text evidence="2">Component of the dihydroxyacetone kinase complex, which is responsible for the phosphoenolpyruvate (PEP)-dependent phosphorylation of dihydroxyacetone. DhaM serves as the phosphoryl donor. Is phosphorylated by phosphoenolpyruvate in an EI- and HPr-dependent reaction, and a phosphorelay system on histidine residues finally leads to phosphoryl transfer to DhaL and dihydroxyacetone.</text>
</comment>
<evidence type="ECO:0000313" key="8">
    <source>
        <dbReference type="EMBL" id="VNQ75406.1"/>
    </source>
</evidence>
<comment type="catalytic activity">
    <reaction evidence="1">
        <text>dihydroxyacetone + phosphoenolpyruvate = dihydroxyacetone phosphate + pyruvate</text>
        <dbReference type="Rhea" id="RHEA:18381"/>
        <dbReference type="ChEBI" id="CHEBI:15361"/>
        <dbReference type="ChEBI" id="CHEBI:16016"/>
        <dbReference type="ChEBI" id="CHEBI:57642"/>
        <dbReference type="ChEBI" id="CHEBI:58702"/>
        <dbReference type="EC" id="2.7.1.121"/>
    </reaction>
</comment>
<reference evidence="7" key="1">
    <citation type="submission" date="2019-04" db="EMBL/GenBank/DDBJ databases">
        <authorList>
            <consortium name="Pathogen Informatics"/>
        </authorList>
    </citation>
    <scope>NUCLEOTIDE SEQUENCE</scope>
    <source>
        <strain evidence="7">GPSC33</strain>
    </source>
</reference>
<name>A0A4L8IHD7_STREE</name>
<dbReference type="EMBL" id="CAATGI010000009">
    <property type="protein sequence ID" value="VNP49076.1"/>
    <property type="molecule type" value="Genomic_DNA"/>
</dbReference>
<protein>
    <recommendedName>
        <fullName evidence="3">phosphoenolpyruvate--glycerone phosphotransferase</fullName>
        <ecNumber evidence="3">2.7.1.121</ecNumber>
    </recommendedName>
</protein>
<feature type="domain" description="PTS EIIA type-4" evidence="6">
    <location>
        <begin position="3"/>
        <end position="119"/>
    </location>
</feature>
<dbReference type="InterPro" id="IPR036662">
    <property type="entry name" value="PTS_EIIA_man-typ_sf"/>
</dbReference>
<dbReference type="RefSeq" id="WP_000443790.1">
    <property type="nucleotide sequence ID" value="NZ_CFEM01000013.1"/>
</dbReference>
<proteinExistence type="predicted"/>
<gene>
    <name evidence="7" type="primary">dhaM</name>
    <name evidence="8" type="ORF">SAMEA2658750_02000</name>
    <name evidence="7" type="ORF">SAMEA3208857_01621</name>
</gene>
<dbReference type="PROSITE" id="PS51096">
    <property type="entry name" value="PTS_EIIA_TYPE_4"/>
    <property type="match status" value="1"/>
</dbReference>
<dbReference type="PANTHER" id="PTHR38594">
    <property type="entry name" value="PEP-DEPENDENT DIHYDROXYACETONE KINASE, PHOSPHORYL DONOR SUBUNIT DHAM"/>
    <property type="match status" value="1"/>
</dbReference>
<evidence type="ECO:0000256" key="2">
    <source>
        <dbReference type="ARBA" id="ARBA00002788"/>
    </source>
</evidence>
<dbReference type="InterPro" id="IPR004701">
    <property type="entry name" value="PTS_EIIA_man-typ"/>
</dbReference>
<dbReference type="SUPFAM" id="SSF53062">
    <property type="entry name" value="PTS system fructose IIA component-like"/>
    <property type="match status" value="1"/>
</dbReference>
<accession>A0A4L8IHD7</accession>
<dbReference type="EC" id="2.7.1.121" evidence="3"/>
<dbReference type="Pfam" id="PF03610">
    <property type="entry name" value="EIIA-man"/>
    <property type="match status" value="1"/>
</dbReference>
<evidence type="ECO:0000256" key="4">
    <source>
        <dbReference type="ARBA" id="ARBA00022679"/>
    </source>
</evidence>
<sequence length="119" mass="12740">MESIGIVIVSHSKHIAEGVVELISKVAKDVPITYVGGIGTSFDQVDRVVSENPADTLLVFFDLGSAKMNLKMVTDFSDKSIIINRVPIVEGAYNAAALLQAGAELSVIQIQLAELEINK</sequence>
<dbReference type="EMBL" id="CAATIN010000017">
    <property type="protein sequence ID" value="VNQ75406.1"/>
    <property type="molecule type" value="Genomic_DNA"/>
</dbReference>
<dbReference type="GO" id="GO:0009401">
    <property type="term" value="P:phosphoenolpyruvate-dependent sugar phosphotransferase system"/>
    <property type="evidence" value="ECO:0007669"/>
    <property type="project" value="InterPro"/>
</dbReference>
<comment type="subunit">
    <text evidence="5">Homodimer. The dihydroxyacetone kinase complex is composed of a homodimer of DhaM, a homodimer of DhaK and the subunit DhaL.</text>
</comment>
<dbReference type="GO" id="GO:0019563">
    <property type="term" value="P:glycerol catabolic process"/>
    <property type="evidence" value="ECO:0007669"/>
    <property type="project" value="InterPro"/>
</dbReference>
<keyword evidence="4 7" id="KW-0808">Transferase</keyword>
<evidence type="ECO:0000313" key="7">
    <source>
        <dbReference type="EMBL" id="VNP49076.1"/>
    </source>
</evidence>
<evidence type="ECO:0000256" key="1">
    <source>
        <dbReference type="ARBA" id="ARBA00001113"/>
    </source>
</evidence>
<dbReference type="PANTHER" id="PTHR38594:SF1">
    <property type="entry name" value="PEP-DEPENDENT DIHYDROXYACETONE KINASE, PHOSPHORYL DONOR SUBUNIT DHAM"/>
    <property type="match status" value="1"/>
</dbReference>
<dbReference type="InterPro" id="IPR012844">
    <property type="entry name" value="DhaM_N"/>
</dbReference>